<name>A0A848FCA3_9BURK</name>
<dbReference type="Gene3D" id="3.30.70.100">
    <property type="match status" value="1"/>
</dbReference>
<dbReference type="AlphaFoldDB" id="A0A848FCA3"/>
<organism evidence="3 4">
    <name type="scientific">Azohydromonas caseinilytica</name>
    <dbReference type="NCBI Taxonomy" id="2728836"/>
    <lineage>
        <taxon>Bacteria</taxon>
        <taxon>Pseudomonadati</taxon>
        <taxon>Pseudomonadota</taxon>
        <taxon>Betaproteobacteria</taxon>
        <taxon>Burkholderiales</taxon>
        <taxon>Sphaerotilaceae</taxon>
        <taxon>Azohydromonas</taxon>
    </lineage>
</organism>
<evidence type="ECO:0000313" key="4">
    <source>
        <dbReference type="Proteomes" id="UP000574067"/>
    </source>
</evidence>
<dbReference type="GO" id="GO:0046872">
    <property type="term" value="F:metal ion binding"/>
    <property type="evidence" value="ECO:0007669"/>
    <property type="project" value="UniProtKB-KW"/>
</dbReference>
<dbReference type="InterPro" id="IPR017969">
    <property type="entry name" value="Heavy-metal-associated_CS"/>
</dbReference>
<dbReference type="InterPro" id="IPR036163">
    <property type="entry name" value="HMA_dom_sf"/>
</dbReference>
<accession>A0A848FCA3</accession>
<protein>
    <submittedName>
        <fullName evidence="3">Heavy-metal-associated domain-containing protein</fullName>
    </submittedName>
</protein>
<evidence type="ECO:0000259" key="2">
    <source>
        <dbReference type="PROSITE" id="PS50846"/>
    </source>
</evidence>
<dbReference type="RefSeq" id="WP_169161858.1">
    <property type="nucleotide sequence ID" value="NZ_JABBFW010000014.1"/>
</dbReference>
<proteinExistence type="predicted"/>
<dbReference type="CDD" id="cd00371">
    <property type="entry name" value="HMA"/>
    <property type="match status" value="1"/>
</dbReference>
<dbReference type="Proteomes" id="UP000574067">
    <property type="component" value="Unassembled WGS sequence"/>
</dbReference>
<feature type="domain" description="HMA" evidence="2">
    <location>
        <begin position="1"/>
        <end position="63"/>
    </location>
</feature>
<dbReference type="SUPFAM" id="SSF55008">
    <property type="entry name" value="HMA, heavy metal-associated domain"/>
    <property type="match status" value="1"/>
</dbReference>
<dbReference type="EMBL" id="JABBFW010000014">
    <property type="protein sequence ID" value="NML16952.1"/>
    <property type="molecule type" value="Genomic_DNA"/>
</dbReference>
<keyword evidence="1" id="KW-0479">Metal-binding</keyword>
<evidence type="ECO:0000256" key="1">
    <source>
        <dbReference type="ARBA" id="ARBA00022723"/>
    </source>
</evidence>
<dbReference type="PROSITE" id="PS01047">
    <property type="entry name" value="HMA_1"/>
    <property type="match status" value="1"/>
</dbReference>
<sequence>MIEFTVPEMSCGHCVGAITQALKGVDPDARVDVALAEKKVRVQSDAGREVLARALTNAGYEPAAAPAAAAPARGGCCCR</sequence>
<dbReference type="InterPro" id="IPR006121">
    <property type="entry name" value="HMA_dom"/>
</dbReference>
<reference evidence="3 4" key="1">
    <citation type="submission" date="2020-04" db="EMBL/GenBank/DDBJ databases">
        <title>Azohydromonas sp. isolated from soil.</title>
        <authorList>
            <person name="Dahal R.H."/>
        </authorList>
    </citation>
    <scope>NUCLEOTIDE SEQUENCE [LARGE SCALE GENOMIC DNA]</scope>
    <source>
        <strain evidence="3 4">G-1-1-14</strain>
    </source>
</reference>
<comment type="caution">
    <text evidence="3">The sequence shown here is derived from an EMBL/GenBank/DDBJ whole genome shotgun (WGS) entry which is preliminary data.</text>
</comment>
<dbReference type="Pfam" id="PF00403">
    <property type="entry name" value="HMA"/>
    <property type="match status" value="1"/>
</dbReference>
<gene>
    <name evidence="3" type="ORF">HHL10_18380</name>
</gene>
<evidence type="ECO:0000313" key="3">
    <source>
        <dbReference type="EMBL" id="NML16952.1"/>
    </source>
</evidence>
<dbReference type="PROSITE" id="PS50846">
    <property type="entry name" value="HMA_2"/>
    <property type="match status" value="1"/>
</dbReference>
<keyword evidence="4" id="KW-1185">Reference proteome</keyword>